<protein>
    <recommendedName>
        <fullName evidence="7">Tyr recombinase domain-containing protein</fullName>
    </recommendedName>
</protein>
<evidence type="ECO:0000259" key="5">
    <source>
        <dbReference type="Pfam" id="PF13102"/>
    </source>
</evidence>
<evidence type="ECO:0000256" key="3">
    <source>
        <dbReference type="ARBA" id="ARBA00023172"/>
    </source>
</evidence>
<dbReference type="InterPro" id="IPR050090">
    <property type="entry name" value="Tyrosine_recombinase_XerCD"/>
</dbReference>
<evidence type="ECO:0000256" key="1">
    <source>
        <dbReference type="ARBA" id="ARBA00008857"/>
    </source>
</evidence>
<keyword evidence="2" id="KW-0238">DNA-binding</keyword>
<keyword evidence="3" id="KW-0233">DNA recombination</keyword>
<organism evidence="6">
    <name type="scientific">marine metagenome</name>
    <dbReference type="NCBI Taxonomy" id="408172"/>
    <lineage>
        <taxon>unclassified sequences</taxon>
        <taxon>metagenomes</taxon>
        <taxon>ecological metagenomes</taxon>
    </lineage>
</organism>
<evidence type="ECO:0000313" key="6">
    <source>
        <dbReference type="EMBL" id="SVC36615.1"/>
    </source>
</evidence>
<dbReference type="GO" id="GO:0015074">
    <property type="term" value="P:DNA integration"/>
    <property type="evidence" value="ECO:0007669"/>
    <property type="project" value="InterPro"/>
</dbReference>
<accession>A0A382LLF0</accession>
<dbReference type="PANTHER" id="PTHR30349">
    <property type="entry name" value="PHAGE INTEGRASE-RELATED"/>
    <property type="match status" value="1"/>
</dbReference>
<dbReference type="Gene3D" id="1.10.150.130">
    <property type="match status" value="1"/>
</dbReference>
<dbReference type="PANTHER" id="PTHR30349:SF64">
    <property type="entry name" value="PROPHAGE INTEGRASE INTD-RELATED"/>
    <property type="match status" value="1"/>
</dbReference>
<dbReference type="InterPro" id="IPR013762">
    <property type="entry name" value="Integrase-like_cat_sf"/>
</dbReference>
<dbReference type="InterPro" id="IPR010998">
    <property type="entry name" value="Integrase_recombinase_N"/>
</dbReference>
<reference evidence="6" key="1">
    <citation type="submission" date="2018-05" db="EMBL/GenBank/DDBJ databases">
        <authorList>
            <person name="Lanie J.A."/>
            <person name="Ng W.-L."/>
            <person name="Kazmierczak K.M."/>
            <person name="Andrzejewski T.M."/>
            <person name="Davidsen T.M."/>
            <person name="Wayne K.J."/>
            <person name="Tettelin H."/>
            <person name="Glass J.I."/>
            <person name="Rusch D."/>
            <person name="Podicherti R."/>
            <person name="Tsui H.-C.T."/>
            <person name="Winkler M.E."/>
        </authorList>
    </citation>
    <scope>NUCLEOTIDE SEQUENCE</scope>
</reference>
<proteinExistence type="inferred from homology"/>
<dbReference type="EMBL" id="UINC01087331">
    <property type="protein sequence ID" value="SVC36615.1"/>
    <property type="molecule type" value="Genomic_DNA"/>
</dbReference>
<evidence type="ECO:0000259" key="4">
    <source>
        <dbReference type="Pfam" id="PF00589"/>
    </source>
</evidence>
<gene>
    <name evidence="6" type="ORF">METZ01_LOCUS289469</name>
</gene>
<dbReference type="GO" id="GO:0003677">
    <property type="term" value="F:DNA binding"/>
    <property type="evidence" value="ECO:0007669"/>
    <property type="project" value="UniProtKB-KW"/>
</dbReference>
<dbReference type="Gene3D" id="1.10.443.10">
    <property type="entry name" value="Intergrase catalytic core"/>
    <property type="match status" value="1"/>
</dbReference>
<evidence type="ECO:0000256" key="2">
    <source>
        <dbReference type="ARBA" id="ARBA00023125"/>
    </source>
</evidence>
<dbReference type="InterPro" id="IPR002104">
    <property type="entry name" value="Integrase_catalytic"/>
</dbReference>
<dbReference type="InterPro" id="IPR011010">
    <property type="entry name" value="DNA_brk_join_enz"/>
</dbReference>
<dbReference type="AlphaFoldDB" id="A0A382LLF0"/>
<dbReference type="Pfam" id="PF13102">
    <property type="entry name" value="Phage_int_SAM_5"/>
    <property type="match status" value="1"/>
</dbReference>
<feature type="non-terminal residue" evidence="6">
    <location>
        <position position="1"/>
    </location>
</feature>
<dbReference type="Pfam" id="PF00589">
    <property type="entry name" value="Phage_integrase"/>
    <property type="match status" value="1"/>
</dbReference>
<dbReference type="InterPro" id="IPR025269">
    <property type="entry name" value="SAM-like_dom"/>
</dbReference>
<feature type="non-terminal residue" evidence="6">
    <location>
        <position position="374"/>
    </location>
</feature>
<feature type="domain" description="Phage integrase SAM-like" evidence="5">
    <location>
        <begin position="81"/>
        <end position="157"/>
    </location>
</feature>
<evidence type="ECO:0008006" key="7">
    <source>
        <dbReference type="Google" id="ProtNLM"/>
    </source>
</evidence>
<dbReference type="GO" id="GO:0006310">
    <property type="term" value="P:DNA recombination"/>
    <property type="evidence" value="ECO:0007669"/>
    <property type="project" value="UniProtKB-KW"/>
</dbReference>
<name>A0A382LLF0_9ZZZZ</name>
<feature type="domain" description="Tyr recombinase" evidence="4">
    <location>
        <begin position="272"/>
        <end position="332"/>
    </location>
</feature>
<comment type="similarity">
    <text evidence="1">Belongs to the 'phage' integrase family.</text>
</comment>
<dbReference type="SUPFAM" id="SSF56349">
    <property type="entry name" value="DNA breaking-rejoining enzymes"/>
    <property type="match status" value="1"/>
</dbReference>
<sequence length="374" mass="44043">MACLKNRGGIWFARIRWTDEYKVRQEKQVTLRTKSKVTARYRLSFVNKEEKDIINGMSFSFPWMNDEGQTKVSVFRIKDAVREWMDHRSKNKIRKKTMEINQLALDYFMDCNGCNHPLDSISNYEIANFIDYLDSKGNSDTTINIHLRTIKAMFRYFHKIDKMERIPNIEQRKIPKTDPIYITDQEFQNIMGLGWLDDFYKRVFFLYRETGMRLREPFMASLNGHWVDIPPESKSHAARSIELSDPLIQIFIELKNWFEYGYGSSLSDVGEHISKKFKKCLRSIGADENKRFHSLRHTYAVQRLIMNTPIYDVKLMMGHASVTTTEQYGRMNLKRVAQDFPSLVSLSAMTLEMGKKDTILEDTNHIINGYVPIY</sequence>